<proteinExistence type="predicted"/>
<dbReference type="AlphaFoldDB" id="A0A7W5F5J7"/>
<name>A0A7W5F5J7_9ACTN</name>
<dbReference type="EMBL" id="JACHXE010000009">
    <property type="protein sequence ID" value="MBB3080643.1"/>
    <property type="molecule type" value="Genomic_DNA"/>
</dbReference>
<keyword evidence="1" id="KW-1133">Transmembrane helix</keyword>
<dbReference type="Proteomes" id="UP000572907">
    <property type="component" value="Unassembled WGS sequence"/>
</dbReference>
<sequence>MLFIVAALLLLGVVLGTVAHAPLTFSVAAGVVIAAWLGIFAIRERHSRRRHTQAH</sequence>
<accession>A0A7W5F5J7</accession>
<protein>
    <submittedName>
        <fullName evidence="2">Flp pilus assembly protein TadB</fullName>
    </submittedName>
</protein>
<evidence type="ECO:0000313" key="2">
    <source>
        <dbReference type="EMBL" id="MBB3080643.1"/>
    </source>
</evidence>
<organism evidence="2 3">
    <name type="scientific">Streptomyces violarus</name>
    <dbReference type="NCBI Taxonomy" id="67380"/>
    <lineage>
        <taxon>Bacteria</taxon>
        <taxon>Bacillati</taxon>
        <taxon>Actinomycetota</taxon>
        <taxon>Actinomycetes</taxon>
        <taxon>Kitasatosporales</taxon>
        <taxon>Streptomycetaceae</taxon>
        <taxon>Streptomyces</taxon>
    </lineage>
</organism>
<comment type="caution">
    <text evidence="2">The sequence shown here is derived from an EMBL/GenBank/DDBJ whole genome shotgun (WGS) entry which is preliminary data.</text>
</comment>
<evidence type="ECO:0000256" key="1">
    <source>
        <dbReference type="SAM" id="Phobius"/>
    </source>
</evidence>
<dbReference type="RefSeq" id="WP_184598666.1">
    <property type="nucleotide sequence ID" value="NZ_BMUP01000011.1"/>
</dbReference>
<gene>
    <name evidence="2" type="ORF">FHS41_007192</name>
</gene>
<keyword evidence="3" id="KW-1185">Reference proteome</keyword>
<evidence type="ECO:0000313" key="3">
    <source>
        <dbReference type="Proteomes" id="UP000572907"/>
    </source>
</evidence>
<keyword evidence="1" id="KW-0812">Transmembrane</keyword>
<reference evidence="2 3" key="1">
    <citation type="submission" date="2020-08" db="EMBL/GenBank/DDBJ databases">
        <title>Genomic Encyclopedia of Type Strains, Phase III (KMG-III): the genomes of soil and plant-associated and newly described type strains.</title>
        <authorList>
            <person name="Whitman W."/>
        </authorList>
    </citation>
    <scope>NUCLEOTIDE SEQUENCE [LARGE SCALE GENOMIC DNA]</scope>
    <source>
        <strain evidence="2 3">CECT 3237</strain>
    </source>
</reference>
<feature type="transmembrane region" description="Helical" evidence="1">
    <location>
        <begin position="26"/>
        <end position="42"/>
    </location>
</feature>
<keyword evidence="1" id="KW-0472">Membrane</keyword>